<dbReference type="PROSITE" id="PS00599">
    <property type="entry name" value="AA_TRANSFER_CLASS_2"/>
    <property type="match status" value="1"/>
</dbReference>
<evidence type="ECO:0000313" key="12">
    <source>
        <dbReference type="Proteomes" id="UP000604161"/>
    </source>
</evidence>
<evidence type="ECO:0000256" key="3">
    <source>
        <dbReference type="ARBA" id="ARBA00007970"/>
    </source>
</evidence>
<dbReference type="HAMAP" id="MF_01023">
    <property type="entry name" value="HisC_aminotrans_2"/>
    <property type="match status" value="1"/>
</dbReference>
<sequence length="376" mass="41579">MSSALSVDHLVNKNVMGLGAYNSGLSVEELKKKYQVEKIAKLASNENPFPTSAAVLKALLGADNLSHYPDPYCKVLSAVLAQDLDVSEDSIVVGNGSEDLLSIISRVFVEVGDKVMTVVPSFGLHISYPVACGANMLIAHLTDDLEFDLDKITTMLRTENPKLFFIASPCNPVGCSLNSIEVQLIIDSVSHETLLIFDEAYYEYAKDDEDYPDVLSLLKASGKPFVLLRTFSKAYSLAGLRIGYGVFYPTALAGYVHKLRTPFNVNRYAQKAAIAAFHDHENLEKTIAWNNVEREKMASELIHLGLSPKSSKGNYLFFATDWNGVELAQRLLSYGVIVKPWLEEGYEEYIRVSIGAKEENEQFIDCLSKILKASAK</sequence>
<comment type="catalytic activity">
    <reaction evidence="8 9">
        <text>L-histidinol phosphate + 2-oxoglutarate = 3-(imidazol-4-yl)-2-oxopropyl phosphate + L-glutamate</text>
        <dbReference type="Rhea" id="RHEA:23744"/>
        <dbReference type="ChEBI" id="CHEBI:16810"/>
        <dbReference type="ChEBI" id="CHEBI:29985"/>
        <dbReference type="ChEBI" id="CHEBI:57766"/>
        <dbReference type="ChEBI" id="CHEBI:57980"/>
        <dbReference type="EC" id="2.6.1.9"/>
    </reaction>
</comment>
<keyword evidence="9" id="KW-0368">Histidine biosynthesis</keyword>
<organism evidence="11 12">
    <name type="scientific">Marinomonas colpomeniae</name>
    <dbReference type="NCBI Taxonomy" id="2774408"/>
    <lineage>
        <taxon>Bacteria</taxon>
        <taxon>Pseudomonadati</taxon>
        <taxon>Pseudomonadota</taxon>
        <taxon>Gammaproteobacteria</taxon>
        <taxon>Oceanospirillales</taxon>
        <taxon>Oceanospirillaceae</taxon>
        <taxon>Marinomonas</taxon>
    </lineage>
</organism>
<dbReference type="InterPro" id="IPR001917">
    <property type="entry name" value="Aminotrans_II_pyridoxalP_BS"/>
</dbReference>
<comment type="similarity">
    <text evidence="3 9">Belongs to the class-II pyridoxal-phosphate-dependent aminotransferase family. Histidinol-phosphate aminotransferase subfamily.</text>
</comment>
<comment type="subunit">
    <text evidence="4 9">Homodimer.</text>
</comment>
<evidence type="ECO:0000256" key="4">
    <source>
        <dbReference type="ARBA" id="ARBA00011738"/>
    </source>
</evidence>
<dbReference type="CDD" id="cd00609">
    <property type="entry name" value="AAT_like"/>
    <property type="match status" value="1"/>
</dbReference>
<dbReference type="InterPro" id="IPR015424">
    <property type="entry name" value="PyrdxlP-dep_Trfase"/>
</dbReference>
<dbReference type="SUPFAM" id="SSF53383">
    <property type="entry name" value="PLP-dependent transferases"/>
    <property type="match status" value="1"/>
</dbReference>
<dbReference type="EC" id="2.6.1.9" evidence="9"/>
<evidence type="ECO:0000256" key="5">
    <source>
        <dbReference type="ARBA" id="ARBA00022576"/>
    </source>
</evidence>
<comment type="caution">
    <text evidence="11">The sequence shown here is derived from an EMBL/GenBank/DDBJ whole genome shotgun (WGS) entry which is preliminary data.</text>
</comment>
<gene>
    <name evidence="9 11" type="primary">hisC</name>
    <name evidence="11" type="ORF">IF202_08990</name>
</gene>
<dbReference type="Proteomes" id="UP000604161">
    <property type="component" value="Unassembled WGS sequence"/>
</dbReference>
<keyword evidence="7 9" id="KW-0663">Pyridoxal phosphate</keyword>
<keyword evidence="6 9" id="KW-0808">Transferase</keyword>
<evidence type="ECO:0000256" key="2">
    <source>
        <dbReference type="ARBA" id="ARBA00005011"/>
    </source>
</evidence>
<evidence type="ECO:0000256" key="8">
    <source>
        <dbReference type="ARBA" id="ARBA00047481"/>
    </source>
</evidence>
<keyword evidence="5 9" id="KW-0032">Aminotransferase</keyword>
<evidence type="ECO:0000259" key="10">
    <source>
        <dbReference type="Pfam" id="PF00155"/>
    </source>
</evidence>
<comment type="cofactor">
    <cofactor evidence="1 9">
        <name>pyridoxal 5'-phosphate</name>
        <dbReference type="ChEBI" id="CHEBI:597326"/>
    </cofactor>
</comment>
<name>A0ABR8P0B4_9GAMM</name>
<dbReference type="InterPro" id="IPR004839">
    <property type="entry name" value="Aminotransferase_I/II_large"/>
</dbReference>
<dbReference type="Pfam" id="PF00155">
    <property type="entry name" value="Aminotran_1_2"/>
    <property type="match status" value="1"/>
</dbReference>
<keyword evidence="9" id="KW-0028">Amino-acid biosynthesis</keyword>
<accession>A0ABR8P0B4</accession>
<evidence type="ECO:0000256" key="6">
    <source>
        <dbReference type="ARBA" id="ARBA00022679"/>
    </source>
</evidence>
<dbReference type="InterPro" id="IPR015422">
    <property type="entry name" value="PyrdxlP-dep_Trfase_small"/>
</dbReference>
<dbReference type="PANTHER" id="PTHR43643">
    <property type="entry name" value="HISTIDINOL-PHOSPHATE AMINOTRANSFERASE 2"/>
    <property type="match status" value="1"/>
</dbReference>
<dbReference type="NCBIfam" id="TIGR01141">
    <property type="entry name" value="hisC"/>
    <property type="match status" value="1"/>
</dbReference>
<dbReference type="InterPro" id="IPR050106">
    <property type="entry name" value="HistidinolP_aminotransfase"/>
</dbReference>
<proteinExistence type="inferred from homology"/>
<evidence type="ECO:0000256" key="9">
    <source>
        <dbReference type="HAMAP-Rule" id="MF_01023"/>
    </source>
</evidence>
<dbReference type="InterPro" id="IPR005861">
    <property type="entry name" value="HisP_aminotrans"/>
</dbReference>
<dbReference type="Gene3D" id="3.90.1150.10">
    <property type="entry name" value="Aspartate Aminotransferase, domain 1"/>
    <property type="match status" value="1"/>
</dbReference>
<dbReference type="InterPro" id="IPR015421">
    <property type="entry name" value="PyrdxlP-dep_Trfase_major"/>
</dbReference>
<dbReference type="PANTHER" id="PTHR43643:SF3">
    <property type="entry name" value="HISTIDINOL-PHOSPHATE AMINOTRANSFERASE"/>
    <property type="match status" value="1"/>
</dbReference>
<keyword evidence="12" id="KW-1185">Reference proteome</keyword>
<protein>
    <recommendedName>
        <fullName evidence="9">Histidinol-phosphate aminotransferase</fullName>
        <ecNumber evidence="9">2.6.1.9</ecNumber>
    </recommendedName>
    <alternativeName>
        <fullName evidence="9">Imidazole acetol-phosphate transaminase</fullName>
    </alternativeName>
</protein>
<reference evidence="11 12" key="1">
    <citation type="submission" date="2020-09" db="EMBL/GenBank/DDBJ databases">
        <title>Marinomonas sp. nov., isolated from the cysticercosis algae of Qingdao, China.</title>
        <authorList>
            <person name="Sun X."/>
        </authorList>
    </citation>
    <scope>NUCLEOTIDE SEQUENCE [LARGE SCALE GENOMIC DNA]</scope>
    <source>
        <strain evidence="11 12">SM2066</strain>
    </source>
</reference>
<evidence type="ECO:0000313" key="11">
    <source>
        <dbReference type="EMBL" id="MBD5771189.1"/>
    </source>
</evidence>
<comment type="pathway">
    <text evidence="2 9">Amino-acid biosynthesis; L-histidine biosynthesis; L-histidine from 5-phospho-alpha-D-ribose 1-diphosphate: step 7/9.</text>
</comment>
<evidence type="ECO:0000256" key="7">
    <source>
        <dbReference type="ARBA" id="ARBA00022898"/>
    </source>
</evidence>
<evidence type="ECO:0000256" key="1">
    <source>
        <dbReference type="ARBA" id="ARBA00001933"/>
    </source>
</evidence>
<dbReference type="Gene3D" id="3.40.640.10">
    <property type="entry name" value="Type I PLP-dependent aspartate aminotransferase-like (Major domain)"/>
    <property type="match status" value="1"/>
</dbReference>
<feature type="modified residue" description="N6-(pyridoxal phosphate)lysine" evidence="9">
    <location>
        <position position="233"/>
    </location>
</feature>
<dbReference type="GO" id="GO:0004400">
    <property type="term" value="F:histidinol-phosphate transaminase activity"/>
    <property type="evidence" value="ECO:0007669"/>
    <property type="project" value="UniProtKB-EC"/>
</dbReference>
<dbReference type="EMBL" id="JACYFC010000002">
    <property type="protein sequence ID" value="MBD5771189.1"/>
    <property type="molecule type" value="Genomic_DNA"/>
</dbReference>
<feature type="domain" description="Aminotransferase class I/classII large" evidence="10">
    <location>
        <begin position="38"/>
        <end position="365"/>
    </location>
</feature>
<dbReference type="RefSeq" id="WP_191594530.1">
    <property type="nucleotide sequence ID" value="NZ_JACYFC010000002.1"/>
</dbReference>